<feature type="domain" description="RCK C-terminal" evidence="1">
    <location>
        <begin position="1"/>
        <end position="40"/>
    </location>
</feature>
<dbReference type="InterPro" id="IPR006037">
    <property type="entry name" value="RCK_C"/>
</dbReference>
<evidence type="ECO:0000313" key="2">
    <source>
        <dbReference type="EMBL" id="RLG70614.1"/>
    </source>
</evidence>
<evidence type="ECO:0000259" key="1">
    <source>
        <dbReference type="PROSITE" id="PS51202"/>
    </source>
</evidence>
<feature type="non-terminal residue" evidence="2">
    <location>
        <position position="1"/>
    </location>
</feature>
<dbReference type="PROSITE" id="PS51202">
    <property type="entry name" value="RCK_C"/>
    <property type="match status" value="1"/>
</dbReference>
<dbReference type="Gene3D" id="3.30.70.1450">
    <property type="entry name" value="Regulator of K+ conductance, C-terminal domain"/>
    <property type="match status" value="1"/>
</dbReference>
<accession>A0A497JIH1</accession>
<dbReference type="SUPFAM" id="SSF116726">
    <property type="entry name" value="TrkA C-terminal domain-like"/>
    <property type="match status" value="1"/>
</dbReference>
<dbReference type="GO" id="GO:0006813">
    <property type="term" value="P:potassium ion transport"/>
    <property type="evidence" value="ECO:0007669"/>
    <property type="project" value="InterPro"/>
</dbReference>
<dbReference type="InterPro" id="IPR036721">
    <property type="entry name" value="RCK_C_sf"/>
</dbReference>
<dbReference type="GO" id="GO:0008324">
    <property type="term" value="F:monoatomic cation transmembrane transporter activity"/>
    <property type="evidence" value="ECO:0007669"/>
    <property type="project" value="InterPro"/>
</dbReference>
<protein>
    <submittedName>
        <fullName evidence="2">TrkA family potassium uptake protein</fullName>
    </submittedName>
</protein>
<evidence type="ECO:0000313" key="3">
    <source>
        <dbReference type="Proteomes" id="UP000278031"/>
    </source>
</evidence>
<name>A0A497JIH1_9ARCH</name>
<dbReference type="AlphaFoldDB" id="A0A497JIH1"/>
<reference evidence="2 3" key="1">
    <citation type="submission" date="2018-06" db="EMBL/GenBank/DDBJ databases">
        <title>Extensive metabolic versatility and redundancy in microbially diverse, dynamic hydrothermal sediments.</title>
        <authorList>
            <person name="Dombrowski N."/>
            <person name="Teske A."/>
            <person name="Baker B.J."/>
        </authorList>
    </citation>
    <scope>NUCLEOTIDE SEQUENCE [LARGE SCALE GENOMIC DNA]</scope>
    <source>
        <strain evidence="2">B51_G17</strain>
    </source>
</reference>
<dbReference type="EMBL" id="QMWP01000044">
    <property type="protein sequence ID" value="RLG70614.1"/>
    <property type="molecule type" value="Genomic_DNA"/>
</dbReference>
<gene>
    <name evidence="2" type="ORF">DRO04_01520</name>
</gene>
<comment type="caution">
    <text evidence="2">The sequence shown here is derived from an EMBL/GenBank/DDBJ whole genome shotgun (WGS) entry which is preliminary data.</text>
</comment>
<dbReference type="Proteomes" id="UP000278031">
    <property type="component" value="Unassembled WGS sequence"/>
</dbReference>
<sequence>IAISEDDNLIIPDSETIIIPGMKVLVLAKREIANKVRKML</sequence>
<dbReference type="Pfam" id="PF02080">
    <property type="entry name" value="TrkA_C"/>
    <property type="match status" value="1"/>
</dbReference>
<proteinExistence type="predicted"/>
<organism evidence="2 3">
    <name type="scientific">Candidatus Iainarchaeum sp</name>
    <dbReference type="NCBI Taxonomy" id="3101447"/>
    <lineage>
        <taxon>Archaea</taxon>
        <taxon>Candidatus Iainarchaeota</taxon>
        <taxon>Candidatus Iainarchaeia</taxon>
        <taxon>Candidatus Iainarchaeales</taxon>
        <taxon>Candidatus Iainarchaeaceae</taxon>
        <taxon>Candidatus Iainarchaeum</taxon>
    </lineage>
</organism>